<evidence type="ECO:0000256" key="5">
    <source>
        <dbReference type="ARBA" id="ARBA00023136"/>
    </source>
</evidence>
<proteinExistence type="predicted"/>
<dbReference type="EMBL" id="JABWDU010000001">
    <property type="protein sequence ID" value="NVD37240.1"/>
    <property type="molecule type" value="Genomic_DNA"/>
</dbReference>
<dbReference type="Pfam" id="PF01478">
    <property type="entry name" value="Peptidase_A24"/>
    <property type="match status" value="1"/>
</dbReference>
<keyword evidence="4 6" id="KW-1133">Transmembrane helix</keyword>
<dbReference type="AlphaFoldDB" id="A0A7Y6Q1P5"/>
<keyword evidence="5 6" id="KW-0472">Membrane</keyword>
<keyword evidence="2" id="KW-1003">Cell membrane</keyword>
<evidence type="ECO:0000256" key="1">
    <source>
        <dbReference type="ARBA" id="ARBA00004651"/>
    </source>
</evidence>
<feature type="transmembrane region" description="Helical" evidence="6">
    <location>
        <begin position="30"/>
        <end position="48"/>
    </location>
</feature>
<keyword evidence="3 6" id="KW-0812">Transmembrane</keyword>
<sequence length="171" mass="17697">MPMAAVFVVLPLCLAYAAISDVLTMTIPNRISVLLIVAFLATAPLVGLDLRDIGIHLAAGGAVFGVCFVLFALNVMGGGDAKLLTSVAVWFGLGGSLVAFLVYVAFFGGLLTIAILLLRMQESRILAIGIPVPRLLFTAKKIPYGVAIAIGGLVAYPGSPLVLKALSQLSS</sequence>
<feature type="transmembrane region" description="Helical" evidence="6">
    <location>
        <begin position="144"/>
        <end position="163"/>
    </location>
</feature>
<evidence type="ECO:0000259" key="7">
    <source>
        <dbReference type="Pfam" id="PF01478"/>
    </source>
</evidence>
<feature type="domain" description="Prepilin type IV endopeptidase peptidase" evidence="7">
    <location>
        <begin position="9"/>
        <end position="113"/>
    </location>
</feature>
<evidence type="ECO:0000313" key="9">
    <source>
        <dbReference type="Proteomes" id="UP000520198"/>
    </source>
</evidence>
<protein>
    <submittedName>
        <fullName evidence="8">Prepilin peptidase</fullName>
    </submittedName>
</protein>
<feature type="transmembrane region" description="Helical" evidence="6">
    <location>
        <begin position="88"/>
        <end position="118"/>
    </location>
</feature>
<dbReference type="PANTHER" id="PTHR36506:SF1">
    <property type="entry name" value="PREFLAGELLIN PEPTIDASE"/>
    <property type="match status" value="1"/>
</dbReference>
<gene>
    <name evidence="8" type="ORF">HT585_00100</name>
</gene>
<organism evidence="8 9">
    <name type="scientific">Ensifer oleiphilus</name>
    <dbReference type="NCBI Taxonomy" id="2742698"/>
    <lineage>
        <taxon>Bacteria</taxon>
        <taxon>Pseudomonadati</taxon>
        <taxon>Pseudomonadota</taxon>
        <taxon>Alphaproteobacteria</taxon>
        <taxon>Hyphomicrobiales</taxon>
        <taxon>Rhizobiaceae</taxon>
        <taxon>Sinorhizobium/Ensifer group</taxon>
        <taxon>Ensifer</taxon>
    </lineage>
</organism>
<dbReference type="RefSeq" id="WP_176351075.1">
    <property type="nucleotide sequence ID" value="NZ_JABWDU010000001.1"/>
</dbReference>
<accession>A0A7Y6Q1P5</accession>
<dbReference type="GO" id="GO:0004190">
    <property type="term" value="F:aspartic-type endopeptidase activity"/>
    <property type="evidence" value="ECO:0007669"/>
    <property type="project" value="InterPro"/>
</dbReference>
<dbReference type="GO" id="GO:0005886">
    <property type="term" value="C:plasma membrane"/>
    <property type="evidence" value="ECO:0007669"/>
    <property type="project" value="UniProtKB-SubCell"/>
</dbReference>
<dbReference type="PANTHER" id="PTHR36506">
    <property type="entry name" value="PREFLAGELLIN PEPTIDASE"/>
    <property type="match status" value="1"/>
</dbReference>
<feature type="transmembrane region" description="Helical" evidence="6">
    <location>
        <begin position="55"/>
        <end position="76"/>
    </location>
</feature>
<evidence type="ECO:0000256" key="3">
    <source>
        <dbReference type="ARBA" id="ARBA00022692"/>
    </source>
</evidence>
<keyword evidence="9" id="KW-1185">Reference proteome</keyword>
<comment type="caution">
    <text evidence="8">The sequence shown here is derived from an EMBL/GenBank/DDBJ whole genome shotgun (WGS) entry which is preliminary data.</text>
</comment>
<evidence type="ECO:0000256" key="4">
    <source>
        <dbReference type="ARBA" id="ARBA00022989"/>
    </source>
</evidence>
<comment type="subcellular location">
    <subcellularLocation>
        <location evidence="1">Cell membrane</location>
        <topology evidence="1">Multi-pass membrane protein</topology>
    </subcellularLocation>
</comment>
<dbReference type="InterPro" id="IPR052218">
    <property type="entry name" value="Preflagellin_Peptidase"/>
</dbReference>
<evidence type="ECO:0000313" key="8">
    <source>
        <dbReference type="EMBL" id="NVD37240.1"/>
    </source>
</evidence>
<dbReference type="InterPro" id="IPR000045">
    <property type="entry name" value="Prepilin_IV_endopep_pep"/>
</dbReference>
<dbReference type="Gene3D" id="1.20.120.1220">
    <property type="match status" value="1"/>
</dbReference>
<evidence type="ECO:0000256" key="6">
    <source>
        <dbReference type="SAM" id="Phobius"/>
    </source>
</evidence>
<name>A0A7Y6Q1P5_9HYPH</name>
<reference evidence="8 9" key="1">
    <citation type="submission" date="2020-06" db="EMBL/GenBank/DDBJ databases">
        <authorList>
            <person name="Grouzdev D.S."/>
        </authorList>
    </citation>
    <scope>NUCLEOTIDE SEQUENCE [LARGE SCALE GENOMIC DNA]</scope>
    <source>
        <strain evidence="8 9">HO-A22</strain>
    </source>
</reference>
<dbReference type="Proteomes" id="UP000520198">
    <property type="component" value="Unassembled WGS sequence"/>
</dbReference>
<evidence type="ECO:0000256" key="2">
    <source>
        <dbReference type="ARBA" id="ARBA00022475"/>
    </source>
</evidence>